<keyword evidence="3" id="KW-1185">Reference proteome</keyword>
<evidence type="ECO:0000313" key="3">
    <source>
        <dbReference type="Proteomes" id="UP000803844"/>
    </source>
</evidence>
<name>A0A9P5CK10_CRYP1</name>
<comment type="caution">
    <text evidence="2">The sequence shown here is derived from an EMBL/GenBank/DDBJ whole genome shotgun (WGS) entry which is preliminary data.</text>
</comment>
<evidence type="ECO:0000256" key="1">
    <source>
        <dbReference type="SAM" id="SignalP"/>
    </source>
</evidence>
<protein>
    <submittedName>
        <fullName evidence="2">Uncharacterized protein</fullName>
    </submittedName>
</protein>
<evidence type="ECO:0000313" key="2">
    <source>
        <dbReference type="EMBL" id="KAF3761794.1"/>
    </source>
</evidence>
<feature type="chain" id="PRO_5040515971" evidence="1">
    <location>
        <begin position="18"/>
        <end position="112"/>
    </location>
</feature>
<reference evidence="2" key="1">
    <citation type="journal article" date="2020" name="Phytopathology">
        <title>Genome sequence of the chestnut blight fungus Cryphonectria parasitica EP155: A fundamental resource for an archetypical invasive plant pathogen.</title>
        <authorList>
            <person name="Crouch J.A."/>
            <person name="Dawe A."/>
            <person name="Aerts A."/>
            <person name="Barry K."/>
            <person name="Churchill A.C.L."/>
            <person name="Grimwood J."/>
            <person name="Hillman B."/>
            <person name="Milgroom M.G."/>
            <person name="Pangilinan J."/>
            <person name="Smith M."/>
            <person name="Salamov A."/>
            <person name="Schmutz J."/>
            <person name="Yadav J."/>
            <person name="Grigoriev I.V."/>
            <person name="Nuss D."/>
        </authorList>
    </citation>
    <scope>NUCLEOTIDE SEQUENCE</scope>
    <source>
        <strain evidence="2">EP155</strain>
    </source>
</reference>
<proteinExistence type="predicted"/>
<organism evidence="2 3">
    <name type="scientific">Cryphonectria parasitica (strain ATCC 38755 / EP155)</name>
    <dbReference type="NCBI Taxonomy" id="660469"/>
    <lineage>
        <taxon>Eukaryota</taxon>
        <taxon>Fungi</taxon>
        <taxon>Dikarya</taxon>
        <taxon>Ascomycota</taxon>
        <taxon>Pezizomycotina</taxon>
        <taxon>Sordariomycetes</taxon>
        <taxon>Sordariomycetidae</taxon>
        <taxon>Diaporthales</taxon>
        <taxon>Cryphonectriaceae</taxon>
        <taxon>Cryphonectria-Endothia species complex</taxon>
        <taxon>Cryphonectria</taxon>
    </lineage>
</organism>
<dbReference type="OrthoDB" id="5195560at2759"/>
<dbReference type="AlphaFoldDB" id="A0A9P5CK10"/>
<dbReference type="GeneID" id="63839880"/>
<sequence>MGFLLALMLSFAGLTIAAPTLEHRQTSNTTTTAGTTTQLTFQGAGASFTVNAPLDGSTFQIPNPISVDAITQVGAGNCAFTGINGVKLTVVGTNNGATIAPPQTIESGSCSA</sequence>
<gene>
    <name evidence="2" type="ORF">M406DRAFT_353263</name>
</gene>
<feature type="signal peptide" evidence="1">
    <location>
        <begin position="1"/>
        <end position="17"/>
    </location>
</feature>
<keyword evidence="1" id="KW-0732">Signal</keyword>
<dbReference type="EMBL" id="MU032351">
    <property type="protein sequence ID" value="KAF3761794.1"/>
    <property type="molecule type" value="Genomic_DNA"/>
</dbReference>
<dbReference type="Proteomes" id="UP000803844">
    <property type="component" value="Unassembled WGS sequence"/>
</dbReference>
<accession>A0A9P5CK10</accession>
<dbReference type="RefSeq" id="XP_040772773.1">
    <property type="nucleotide sequence ID" value="XM_040922751.1"/>
</dbReference>